<organism evidence="2 3">
    <name type="scientific">Triticum urartu</name>
    <name type="common">Red wild einkorn</name>
    <name type="synonym">Crithodium urartu</name>
    <dbReference type="NCBI Taxonomy" id="4572"/>
    <lineage>
        <taxon>Eukaryota</taxon>
        <taxon>Viridiplantae</taxon>
        <taxon>Streptophyta</taxon>
        <taxon>Embryophyta</taxon>
        <taxon>Tracheophyta</taxon>
        <taxon>Spermatophyta</taxon>
        <taxon>Magnoliopsida</taxon>
        <taxon>Liliopsida</taxon>
        <taxon>Poales</taxon>
        <taxon>Poaceae</taxon>
        <taxon>BOP clade</taxon>
        <taxon>Pooideae</taxon>
        <taxon>Triticodae</taxon>
        <taxon>Triticeae</taxon>
        <taxon>Triticinae</taxon>
        <taxon>Triticum</taxon>
    </lineage>
</organism>
<reference evidence="2" key="3">
    <citation type="submission" date="2022-06" db="UniProtKB">
        <authorList>
            <consortium name="EnsemblPlants"/>
        </authorList>
    </citation>
    <scope>IDENTIFICATION</scope>
</reference>
<dbReference type="EnsemblPlants" id="TuG1812G0300002503.01.T02">
    <property type="protein sequence ID" value="TuG1812G0300002503.01.T02.cds407721"/>
    <property type="gene ID" value="TuG1812G0300002503.01"/>
</dbReference>
<dbReference type="Proteomes" id="UP000015106">
    <property type="component" value="Chromosome 3"/>
</dbReference>
<dbReference type="AlphaFoldDB" id="A0A8R7TV05"/>
<protein>
    <submittedName>
        <fullName evidence="2">Uncharacterized protein</fullName>
    </submittedName>
</protein>
<feature type="region of interest" description="Disordered" evidence="1">
    <location>
        <begin position="55"/>
        <end position="99"/>
    </location>
</feature>
<feature type="compositionally biased region" description="Basic residues" evidence="1">
    <location>
        <begin position="86"/>
        <end position="99"/>
    </location>
</feature>
<evidence type="ECO:0000256" key="1">
    <source>
        <dbReference type="SAM" id="MobiDB-lite"/>
    </source>
</evidence>
<sequence>MLLCIKFADDGAMLLRALRPRHSCLVDDGKLTMHVRLSIISLFSTRYYRGLVRPPSHGSTTTITKKHDYHRKEARPASEGCTTTIARKHGQHRKEARLS</sequence>
<evidence type="ECO:0000313" key="3">
    <source>
        <dbReference type="Proteomes" id="UP000015106"/>
    </source>
</evidence>
<reference evidence="3" key="1">
    <citation type="journal article" date="2013" name="Nature">
        <title>Draft genome of the wheat A-genome progenitor Triticum urartu.</title>
        <authorList>
            <person name="Ling H.Q."/>
            <person name="Zhao S."/>
            <person name="Liu D."/>
            <person name="Wang J."/>
            <person name="Sun H."/>
            <person name="Zhang C."/>
            <person name="Fan H."/>
            <person name="Li D."/>
            <person name="Dong L."/>
            <person name="Tao Y."/>
            <person name="Gao C."/>
            <person name="Wu H."/>
            <person name="Li Y."/>
            <person name="Cui Y."/>
            <person name="Guo X."/>
            <person name="Zheng S."/>
            <person name="Wang B."/>
            <person name="Yu K."/>
            <person name="Liang Q."/>
            <person name="Yang W."/>
            <person name="Lou X."/>
            <person name="Chen J."/>
            <person name="Feng M."/>
            <person name="Jian J."/>
            <person name="Zhang X."/>
            <person name="Luo G."/>
            <person name="Jiang Y."/>
            <person name="Liu J."/>
            <person name="Wang Z."/>
            <person name="Sha Y."/>
            <person name="Zhang B."/>
            <person name="Wu H."/>
            <person name="Tang D."/>
            <person name="Shen Q."/>
            <person name="Xue P."/>
            <person name="Zou S."/>
            <person name="Wang X."/>
            <person name="Liu X."/>
            <person name="Wang F."/>
            <person name="Yang Y."/>
            <person name="An X."/>
            <person name="Dong Z."/>
            <person name="Zhang K."/>
            <person name="Zhang X."/>
            <person name="Luo M.C."/>
            <person name="Dvorak J."/>
            <person name="Tong Y."/>
            <person name="Wang J."/>
            <person name="Yang H."/>
            <person name="Li Z."/>
            <person name="Wang D."/>
            <person name="Zhang A."/>
            <person name="Wang J."/>
        </authorList>
    </citation>
    <scope>NUCLEOTIDE SEQUENCE</scope>
    <source>
        <strain evidence="3">cv. G1812</strain>
    </source>
</reference>
<proteinExistence type="predicted"/>
<name>A0A8R7TV05_TRIUA</name>
<evidence type="ECO:0000313" key="2">
    <source>
        <dbReference type="EnsemblPlants" id="TuG1812G0300002503.01.T02.cds407721"/>
    </source>
</evidence>
<dbReference type="Gramene" id="TuG1812G0300002503.01.T02">
    <property type="protein sequence ID" value="TuG1812G0300002503.01.T02.cds407721"/>
    <property type="gene ID" value="TuG1812G0300002503.01"/>
</dbReference>
<reference evidence="2" key="2">
    <citation type="submission" date="2018-03" db="EMBL/GenBank/DDBJ databases">
        <title>The Triticum urartu genome reveals the dynamic nature of wheat genome evolution.</title>
        <authorList>
            <person name="Ling H."/>
            <person name="Ma B."/>
            <person name="Shi X."/>
            <person name="Liu H."/>
            <person name="Dong L."/>
            <person name="Sun H."/>
            <person name="Cao Y."/>
            <person name="Gao Q."/>
            <person name="Zheng S."/>
            <person name="Li Y."/>
            <person name="Yu Y."/>
            <person name="Du H."/>
            <person name="Qi M."/>
            <person name="Li Y."/>
            <person name="Yu H."/>
            <person name="Cui Y."/>
            <person name="Wang N."/>
            <person name="Chen C."/>
            <person name="Wu H."/>
            <person name="Zhao Y."/>
            <person name="Zhang J."/>
            <person name="Li Y."/>
            <person name="Zhou W."/>
            <person name="Zhang B."/>
            <person name="Hu W."/>
            <person name="Eijk M."/>
            <person name="Tang J."/>
            <person name="Witsenboer H."/>
            <person name="Zhao S."/>
            <person name="Li Z."/>
            <person name="Zhang A."/>
            <person name="Wang D."/>
            <person name="Liang C."/>
        </authorList>
    </citation>
    <scope>NUCLEOTIDE SEQUENCE [LARGE SCALE GENOMIC DNA]</scope>
    <source>
        <strain evidence="2">cv. G1812</strain>
    </source>
</reference>
<accession>A0A8R7TV05</accession>
<keyword evidence="3" id="KW-1185">Reference proteome</keyword>